<reference evidence="13 14" key="1">
    <citation type="submission" date="2020-07" db="EMBL/GenBank/DDBJ databases">
        <title>Sequencing the genomes of 1000 actinobacteria strains.</title>
        <authorList>
            <person name="Klenk H.-P."/>
        </authorList>
    </citation>
    <scope>NUCLEOTIDE SEQUENCE [LARGE SCALE GENOMIC DNA]</scope>
    <source>
        <strain evidence="13 14">DSM 45117</strain>
    </source>
</reference>
<evidence type="ECO:0000256" key="10">
    <source>
        <dbReference type="ARBA" id="ARBA00023163"/>
    </source>
</evidence>
<feature type="binding site" evidence="11">
    <location>
        <position position="59"/>
    </location>
    <ligand>
        <name>[4Fe-4S] cluster</name>
        <dbReference type="ChEBI" id="CHEBI:49883"/>
    </ligand>
</feature>
<sequence>MDPARNELRSEALMDWRHRAICRDEDPELFFPIGNTGPALLQIEEAKAVCRRCEVVDLCLQWALETGQDAGVWGGMSEEERRALKRRAARSRARII</sequence>
<dbReference type="PANTHER" id="PTHR38839">
    <property type="entry name" value="TRANSCRIPTIONAL REGULATOR WHID-RELATED"/>
    <property type="match status" value="1"/>
</dbReference>
<comment type="function">
    <text evidence="11">Acts as a transcriptional regulator. Probably redox-responsive. The apo- but not holo-form probably binds DNA.</text>
</comment>
<evidence type="ECO:0000256" key="6">
    <source>
        <dbReference type="ARBA" id="ARBA00023014"/>
    </source>
</evidence>
<feature type="domain" description="4Fe-4S Wbl-type" evidence="12">
    <location>
        <begin position="21"/>
        <end position="83"/>
    </location>
</feature>
<feature type="binding site" evidence="11">
    <location>
        <position position="50"/>
    </location>
    <ligand>
        <name>[4Fe-4S] cluster</name>
        <dbReference type="ChEBI" id="CHEBI:49883"/>
    </ligand>
</feature>
<evidence type="ECO:0000256" key="7">
    <source>
        <dbReference type="ARBA" id="ARBA00023015"/>
    </source>
</evidence>
<evidence type="ECO:0000256" key="11">
    <source>
        <dbReference type="HAMAP-Rule" id="MF_01479"/>
    </source>
</evidence>
<dbReference type="Proteomes" id="UP000533017">
    <property type="component" value="Unassembled WGS sequence"/>
</dbReference>
<evidence type="ECO:0000256" key="4">
    <source>
        <dbReference type="ARBA" id="ARBA00022723"/>
    </source>
</evidence>
<evidence type="ECO:0000256" key="3">
    <source>
        <dbReference type="ARBA" id="ARBA00022485"/>
    </source>
</evidence>
<organism evidence="13 14">
    <name type="scientific">Actinopolymorpha cephalotaxi</name>
    <dbReference type="NCBI Taxonomy" id="504797"/>
    <lineage>
        <taxon>Bacteria</taxon>
        <taxon>Bacillati</taxon>
        <taxon>Actinomycetota</taxon>
        <taxon>Actinomycetes</taxon>
        <taxon>Propionibacteriales</taxon>
        <taxon>Actinopolymorphaceae</taxon>
        <taxon>Actinopolymorpha</taxon>
    </lineage>
</organism>
<name>A0ABX2RXX3_9ACTN</name>
<proteinExistence type="inferred from homology"/>
<comment type="similarity">
    <text evidence="2 11">Belongs to the WhiB family.</text>
</comment>
<keyword evidence="4 11" id="KW-0479">Metal-binding</keyword>
<keyword evidence="10 11" id="KW-0804">Transcription</keyword>
<comment type="PTM">
    <text evidence="11">The Fe-S cluster can be nitrosylated by nitric oxide (NO).</text>
</comment>
<evidence type="ECO:0000256" key="1">
    <source>
        <dbReference type="ARBA" id="ARBA00004496"/>
    </source>
</evidence>
<keyword evidence="3 11" id="KW-0004">4Fe-4S</keyword>
<dbReference type="Pfam" id="PF02467">
    <property type="entry name" value="Whib"/>
    <property type="match status" value="1"/>
</dbReference>
<feature type="binding site" evidence="11">
    <location>
        <position position="53"/>
    </location>
    <ligand>
        <name>[4Fe-4S] cluster</name>
        <dbReference type="ChEBI" id="CHEBI:49883"/>
    </ligand>
</feature>
<comment type="caution">
    <text evidence="13">The sequence shown here is derived from an EMBL/GenBank/DDBJ whole genome shotgun (WGS) entry which is preliminary data.</text>
</comment>
<evidence type="ECO:0000256" key="9">
    <source>
        <dbReference type="ARBA" id="ARBA00023157"/>
    </source>
</evidence>
<comment type="cofactor">
    <cofactor evidence="11">
        <name>[4Fe-4S] cluster</name>
        <dbReference type="ChEBI" id="CHEBI:49883"/>
    </cofactor>
    <text evidence="11">Binds 1 [4Fe-4S] cluster per subunit. Following nitrosylation of the [4Fe-4S] cluster binds 1 [4Fe-8(NO)] cluster per subunit.</text>
</comment>
<evidence type="ECO:0000313" key="14">
    <source>
        <dbReference type="Proteomes" id="UP000533017"/>
    </source>
</evidence>
<dbReference type="InterPro" id="IPR003482">
    <property type="entry name" value="Whib"/>
</dbReference>
<dbReference type="HAMAP" id="MF_01479">
    <property type="entry name" value="WhiB"/>
    <property type="match status" value="1"/>
</dbReference>
<keyword evidence="8 11" id="KW-0238">DNA-binding</keyword>
<dbReference type="PANTHER" id="PTHR38839:SF6">
    <property type="entry name" value="TRANSCRIPTIONAL REGULATOR WHIB1"/>
    <property type="match status" value="1"/>
</dbReference>
<keyword evidence="9 11" id="KW-1015">Disulfide bond</keyword>
<comment type="subcellular location">
    <subcellularLocation>
        <location evidence="1 11">Cytoplasm</location>
    </subcellularLocation>
</comment>
<comment type="PTM">
    <text evidence="11">Upon Fe-S cluster removal intramolecular disulfide bonds are formed.</text>
</comment>
<keyword evidence="5 11" id="KW-0408">Iron</keyword>
<dbReference type="InterPro" id="IPR034768">
    <property type="entry name" value="4FE4S_WBL"/>
</dbReference>
<evidence type="ECO:0000256" key="2">
    <source>
        <dbReference type="ARBA" id="ARBA00006597"/>
    </source>
</evidence>
<keyword evidence="7 11" id="KW-0805">Transcription regulation</keyword>
<evidence type="ECO:0000256" key="8">
    <source>
        <dbReference type="ARBA" id="ARBA00023125"/>
    </source>
</evidence>
<evidence type="ECO:0000256" key="5">
    <source>
        <dbReference type="ARBA" id="ARBA00023004"/>
    </source>
</evidence>
<dbReference type="PROSITE" id="PS51674">
    <property type="entry name" value="4FE4S_WBL"/>
    <property type="match status" value="1"/>
</dbReference>
<protein>
    <recommendedName>
        <fullName evidence="11">Transcriptional regulator WhiB</fullName>
    </recommendedName>
</protein>
<evidence type="ECO:0000259" key="12">
    <source>
        <dbReference type="PROSITE" id="PS51674"/>
    </source>
</evidence>
<feature type="binding site" evidence="11">
    <location>
        <position position="22"/>
    </location>
    <ligand>
        <name>[4Fe-4S] cluster</name>
        <dbReference type="ChEBI" id="CHEBI:49883"/>
    </ligand>
</feature>
<gene>
    <name evidence="11" type="primary">whiB</name>
    <name evidence="13" type="ORF">FHR37_000717</name>
</gene>
<accession>A0ABX2RXX3</accession>
<keyword evidence="6 11" id="KW-0411">Iron-sulfur</keyword>
<keyword evidence="11" id="KW-0963">Cytoplasm</keyword>
<dbReference type="EMBL" id="JACBZA010000001">
    <property type="protein sequence ID" value="NYH81866.1"/>
    <property type="molecule type" value="Genomic_DNA"/>
</dbReference>
<keyword evidence="14" id="KW-1185">Reference proteome</keyword>
<evidence type="ECO:0000313" key="13">
    <source>
        <dbReference type="EMBL" id="NYH81866.1"/>
    </source>
</evidence>